<dbReference type="GeneID" id="27899081"/>
<sequence>MHAPNAVRLRVVTTIFLALGAVPTLAQYVENFTGSLQIVNGQGTYSGTSSGGSGGWSESGSPAVQAQCPANFPVTCSSIQKPDYCCPANNYCAWQDSVVACCPNGKVCSGFAQPITTVWQQQPPATVVVVGAPSKPEGYFGQYCKTLVAVGPGLPTTEAGDCGTILIVEGDAIRATVINWIYAIGMVVGLQILGGLVFMRR</sequence>
<evidence type="ECO:0000313" key="3">
    <source>
        <dbReference type="EMBL" id="EMF13114.1"/>
    </source>
</evidence>
<organism evidence="3 4">
    <name type="scientific">Sphaerulina musiva (strain SO2202)</name>
    <name type="common">Poplar stem canker fungus</name>
    <name type="synonym">Septoria musiva</name>
    <dbReference type="NCBI Taxonomy" id="692275"/>
    <lineage>
        <taxon>Eukaryota</taxon>
        <taxon>Fungi</taxon>
        <taxon>Dikarya</taxon>
        <taxon>Ascomycota</taxon>
        <taxon>Pezizomycotina</taxon>
        <taxon>Dothideomycetes</taxon>
        <taxon>Dothideomycetidae</taxon>
        <taxon>Mycosphaerellales</taxon>
        <taxon>Mycosphaerellaceae</taxon>
        <taxon>Sphaerulina</taxon>
    </lineage>
</organism>
<feature type="signal peptide" evidence="2">
    <location>
        <begin position="1"/>
        <end position="26"/>
    </location>
</feature>
<keyword evidence="4" id="KW-1185">Reference proteome</keyword>
<dbReference type="Proteomes" id="UP000016931">
    <property type="component" value="Unassembled WGS sequence"/>
</dbReference>
<reference evidence="3 4" key="1">
    <citation type="journal article" date="2012" name="PLoS Pathog.">
        <title>Diverse lifestyles and strategies of plant pathogenesis encoded in the genomes of eighteen Dothideomycetes fungi.</title>
        <authorList>
            <person name="Ohm R.A."/>
            <person name="Feau N."/>
            <person name="Henrissat B."/>
            <person name="Schoch C.L."/>
            <person name="Horwitz B.A."/>
            <person name="Barry K.W."/>
            <person name="Condon B.J."/>
            <person name="Copeland A.C."/>
            <person name="Dhillon B."/>
            <person name="Glaser F."/>
            <person name="Hesse C.N."/>
            <person name="Kosti I."/>
            <person name="LaButti K."/>
            <person name="Lindquist E.A."/>
            <person name="Lucas S."/>
            <person name="Salamov A.A."/>
            <person name="Bradshaw R.E."/>
            <person name="Ciuffetti L."/>
            <person name="Hamelin R.C."/>
            <person name="Kema G.H.J."/>
            <person name="Lawrence C."/>
            <person name="Scott J.A."/>
            <person name="Spatafora J.W."/>
            <person name="Turgeon B.G."/>
            <person name="de Wit P.J.G.M."/>
            <person name="Zhong S."/>
            <person name="Goodwin S.B."/>
            <person name="Grigoriev I.V."/>
        </authorList>
    </citation>
    <scope>NUCLEOTIDE SEQUENCE [LARGE SCALE GENOMIC DNA]</scope>
    <source>
        <strain evidence="3 4">SO2202</strain>
    </source>
</reference>
<dbReference type="OrthoDB" id="2426396at2759"/>
<feature type="chain" id="PRO_5004032238" evidence="2">
    <location>
        <begin position="27"/>
        <end position="201"/>
    </location>
</feature>
<keyword evidence="1" id="KW-0812">Transmembrane</keyword>
<keyword evidence="2" id="KW-0732">Signal</keyword>
<feature type="transmembrane region" description="Helical" evidence="1">
    <location>
        <begin position="180"/>
        <end position="199"/>
    </location>
</feature>
<name>M3D5F2_SPHMS</name>
<evidence type="ECO:0000313" key="4">
    <source>
        <dbReference type="Proteomes" id="UP000016931"/>
    </source>
</evidence>
<protein>
    <submittedName>
        <fullName evidence="3">Uncharacterized protein</fullName>
    </submittedName>
</protein>
<evidence type="ECO:0000256" key="1">
    <source>
        <dbReference type="SAM" id="Phobius"/>
    </source>
</evidence>
<proteinExistence type="predicted"/>
<keyword evidence="1" id="KW-0472">Membrane</keyword>
<dbReference type="eggNOG" id="ENOG502SSIA">
    <property type="taxonomic scope" value="Eukaryota"/>
</dbReference>
<dbReference type="AlphaFoldDB" id="M3D5F2"/>
<dbReference type="RefSeq" id="XP_016761235.1">
    <property type="nucleotide sequence ID" value="XM_016901944.1"/>
</dbReference>
<evidence type="ECO:0000256" key="2">
    <source>
        <dbReference type="SAM" id="SignalP"/>
    </source>
</evidence>
<dbReference type="HOGENOM" id="CLU_1361171_0_0_1"/>
<dbReference type="EMBL" id="KB456263">
    <property type="protein sequence ID" value="EMF13114.1"/>
    <property type="molecule type" value="Genomic_DNA"/>
</dbReference>
<gene>
    <name evidence="3" type="ORF">SEPMUDRAFT_124973</name>
</gene>
<keyword evidence="1" id="KW-1133">Transmembrane helix</keyword>
<accession>M3D5F2</accession>